<evidence type="ECO:0000313" key="2">
    <source>
        <dbReference type="EMBL" id="KXP14345.1"/>
    </source>
</evidence>
<dbReference type="InterPro" id="IPR052934">
    <property type="entry name" value="Methyl-DNA_Rec/Restrict_Enz"/>
</dbReference>
<reference evidence="3" key="1">
    <citation type="submission" date="2016-02" db="EMBL/GenBank/DDBJ databases">
        <authorList>
            <person name="Wen L."/>
            <person name="He K."/>
            <person name="Yang H."/>
        </authorList>
    </citation>
    <scope>NUCLEOTIDE SEQUENCE [LARGE SCALE GENOMIC DNA]</scope>
    <source>
        <strain evidence="3">JCM 15929</strain>
    </source>
</reference>
<organism evidence="2 3">
    <name type="scientific">Tsukamurella pseudospumae</name>
    <dbReference type="NCBI Taxonomy" id="239498"/>
    <lineage>
        <taxon>Bacteria</taxon>
        <taxon>Bacillati</taxon>
        <taxon>Actinomycetota</taxon>
        <taxon>Actinomycetes</taxon>
        <taxon>Mycobacteriales</taxon>
        <taxon>Tsukamurellaceae</taxon>
        <taxon>Tsukamurella</taxon>
    </lineage>
</organism>
<accession>A0A138AV68</accession>
<dbReference type="EMBL" id="LSRF01000002">
    <property type="protein sequence ID" value="KXP14345.1"/>
    <property type="molecule type" value="Genomic_DNA"/>
</dbReference>
<dbReference type="InterPro" id="IPR011704">
    <property type="entry name" value="ATPase_dyneun-rel_AAA"/>
</dbReference>
<evidence type="ECO:0000313" key="3">
    <source>
        <dbReference type="Proteomes" id="UP000070258"/>
    </source>
</evidence>
<gene>
    <name evidence="2" type="ORF">AXK60_20525</name>
</gene>
<dbReference type="AlphaFoldDB" id="A0A138AV68"/>
<proteinExistence type="predicted"/>
<dbReference type="PANTHER" id="PTHR37291:SF1">
    <property type="entry name" value="TYPE IV METHYL-DIRECTED RESTRICTION ENZYME ECOKMCRB SUBUNIT"/>
    <property type="match status" value="1"/>
</dbReference>
<feature type="domain" description="ATPase dynein-related AAA" evidence="1">
    <location>
        <begin position="315"/>
        <end position="452"/>
    </location>
</feature>
<dbReference type="Proteomes" id="UP000070258">
    <property type="component" value="Unassembled WGS sequence"/>
</dbReference>
<dbReference type="PANTHER" id="PTHR37291">
    <property type="entry name" value="5-METHYLCYTOSINE-SPECIFIC RESTRICTION ENZYME B"/>
    <property type="match status" value="1"/>
</dbReference>
<dbReference type="STRING" id="239498.AXK60_20525"/>
<dbReference type="GO" id="GO:0016887">
    <property type="term" value="F:ATP hydrolysis activity"/>
    <property type="evidence" value="ECO:0007669"/>
    <property type="project" value="InterPro"/>
</dbReference>
<dbReference type="InterPro" id="IPR027417">
    <property type="entry name" value="P-loop_NTPase"/>
</dbReference>
<dbReference type="Gene3D" id="3.40.50.300">
    <property type="entry name" value="P-loop containing nucleotide triphosphate hydrolases"/>
    <property type="match status" value="1"/>
</dbReference>
<evidence type="ECO:0000259" key="1">
    <source>
        <dbReference type="Pfam" id="PF07728"/>
    </source>
</evidence>
<protein>
    <recommendedName>
        <fullName evidence="1">ATPase dynein-related AAA domain-containing protein</fullName>
    </recommendedName>
</protein>
<dbReference type="GO" id="GO:0005524">
    <property type="term" value="F:ATP binding"/>
    <property type="evidence" value="ECO:0007669"/>
    <property type="project" value="InterPro"/>
</dbReference>
<sequence length="590" mass="66911">MDAAVELWKRQCLLDDGSLLFPDSDRQPWALPVVEELDRRFNGNPLEGSASGGRFSSKWAEQLAGASEDCRLLGAEVLLVHFLFVESVSYPRKRSTIQESLEGTGIELPAGGVAIRALSQSIGHPGIGFNTRRDVQVGYLINFALRFKHLPAERRAELLDSPWELRDFADDTELSIREMRHILLHLLRPVEFERTSSGTHKREIAAAFSGLLAADGPVDVDEQLLAIRREIERLKGTEKIDFYRGELRGVWSSTGGDSEGVGDLEALRWKKQIVLYGPPGTSKTWQARQLAEAVIRRAALDSWGPDTYFRNSDAVENAVRDNVFWLQLHPGYGYEQFIRGLRLEGDVTRYRPGFLPWVVEQLEQRAAGSDLPRLPGVLVLDEINRTNLSEMLGEAFSLLESGQRGTERELPGFDHDHDPDVLVIPEDLYVIGTMNEIDQSVETLDFALRRRFLWRECPFEADTLLAIVEHRWDREVAARFPFEDAVPQLETMADRAQALNDAIAESPELGRQFQIGHTYFADIAFFIGQWVKGRKARPANGTYLWTAARKPQPPLVDLWNRSLEPLIEQYLAGSDVREHELKRFERIFLG</sequence>
<dbReference type="Pfam" id="PF07728">
    <property type="entry name" value="AAA_5"/>
    <property type="match status" value="1"/>
</dbReference>
<dbReference type="SUPFAM" id="SSF52540">
    <property type="entry name" value="P-loop containing nucleoside triphosphate hydrolases"/>
    <property type="match status" value="1"/>
</dbReference>
<comment type="caution">
    <text evidence="2">The sequence shown here is derived from an EMBL/GenBank/DDBJ whole genome shotgun (WGS) entry which is preliminary data.</text>
</comment>
<name>A0A138AV68_9ACTN</name>